<keyword evidence="3" id="KW-1185">Reference proteome</keyword>
<proteinExistence type="predicted"/>
<dbReference type="InterPro" id="IPR020471">
    <property type="entry name" value="AKR"/>
</dbReference>
<accession>A0ABY7TVI8</accession>
<dbReference type="InterPro" id="IPR023210">
    <property type="entry name" value="NADP_OxRdtase_dom"/>
</dbReference>
<dbReference type="Gene3D" id="3.20.20.100">
    <property type="entry name" value="NADP-dependent oxidoreductase domain"/>
    <property type="match status" value="1"/>
</dbReference>
<feature type="domain" description="NADP-dependent oxidoreductase" evidence="1">
    <location>
        <begin position="19"/>
        <end position="173"/>
    </location>
</feature>
<dbReference type="Pfam" id="PF00248">
    <property type="entry name" value="Aldo_ket_red"/>
    <property type="match status" value="1"/>
</dbReference>
<gene>
    <name evidence="2" type="ORF">PQ457_15250</name>
</gene>
<organism evidence="2 3">
    <name type="scientific">Novosphingobium humi</name>
    <dbReference type="NCBI Taxonomy" id="2282397"/>
    <lineage>
        <taxon>Bacteria</taxon>
        <taxon>Pseudomonadati</taxon>
        <taxon>Pseudomonadota</taxon>
        <taxon>Alphaproteobacteria</taxon>
        <taxon>Sphingomonadales</taxon>
        <taxon>Sphingomonadaceae</taxon>
        <taxon>Novosphingobium</taxon>
    </lineage>
</organism>
<dbReference type="EMBL" id="CP117417">
    <property type="protein sequence ID" value="WCT77253.1"/>
    <property type="molecule type" value="Genomic_DNA"/>
</dbReference>
<reference evidence="2 3" key="1">
    <citation type="submission" date="2023-02" db="EMBL/GenBank/DDBJ databases">
        <title>Genome sequence of Novosphingobium humi KACC 19094.</title>
        <authorList>
            <person name="Kim S."/>
            <person name="Heo J."/>
            <person name="Kwon S.-W."/>
        </authorList>
    </citation>
    <scope>NUCLEOTIDE SEQUENCE [LARGE SCALE GENOMIC DNA]</scope>
    <source>
        <strain evidence="2 3">KACC 19094</strain>
    </source>
</reference>
<dbReference type="SUPFAM" id="SSF51430">
    <property type="entry name" value="NAD(P)-linked oxidoreductase"/>
    <property type="match status" value="1"/>
</dbReference>
<evidence type="ECO:0000313" key="2">
    <source>
        <dbReference type="EMBL" id="WCT77253.1"/>
    </source>
</evidence>
<sequence>MPMQKVRLAGTDLDVSRFIFGTASLFNAGSAAKRETLIEAAIESGFSHFDTAPYYGFGHAERDLAGPLRRHRDVTVTTKVGIYSPGGEEQSQIAVFARKAAGRFVKAISRPTVDFTLSRAQAALEGSLRRLGRETIDLYTLHEPPYALVHTDEWLRWLEDMRHMGKVRHFGLALTAELLAPYLEHNSPLAQVVQMADSLEQREADLLTAHGKPLQITYAYVSAAKALDPAAGVTDVLKQALRRNADGAIIVSTTRPERTGQYAGLLA</sequence>
<evidence type="ECO:0000259" key="1">
    <source>
        <dbReference type="Pfam" id="PF00248"/>
    </source>
</evidence>
<dbReference type="PANTHER" id="PTHR42686:SF1">
    <property type="entry name" value="GH17980P-RELATED"/>
    <property type="match status" value="1"/>
</dbReference>
<evidence type="ECO:0000313" key="3">
    <source>
        <dbReference type="Proteomes" id="UP001218231"/>
    </source>
</evidence>
<dbReference type="PANTHER" id="PTHR42686">
    <property type="entry name" value="GH17980P-RELATED"/>
    <property type="match status" value="1"/>
</dbReference>
<dbReference type="Proteomes" id="UP001218231">
    <property type="component" value="Chromosome"/>
</dbReference>
<name>A0ABY7TVI8_9SPHN</name>
<dbReference type="InterPro" id="IPR036812">
    <property type="entry name" value="NAD(P)_OxRdtase_dom_sf"/>
</dbReference>
<protein>
    <submittedName>
        <fullName evidence="2">Aldo/keto reductase</fullName>
    </submittedName>
</protein>
<dbReference type="RefSeq" id="WP_273617634.1">
    <property type="nucleotide sequence ID" value="NZ_CP103868.1"/>
</dbReference>